<dbReference type="Proteomes" id="UP000682733">
    <property type="component" value="Unassembled WGS sequence"/>
</dbReference>
<name>A0A8S2EYJ0_9BILA</name>
<accession>A0A8S2EYJ0</accession>
<feature type="transmembrane region" description="Helical" evidence="1">
    <location>
        <begin position="63"/>
        <end position="82"/>
    </location>
</feature>
<keyword evidence="1" id="KW-0472">Membrane</keyword>
<dbReference type="EMBL" id="CAJNOK010019791">
    <property type="protein sequence ID" value="CAF1305697.1"/>
    <property type="molecule type" value="Genomic_DNA"/>
</dbReference>
<dbReference type="Proteomes" id="UP000677228">
    <property type="component" value="Unassembled WGS sequence"/>
</dbReference>
<keyword evidence="1" id="KW-0812">Transmembrane</keyword>
<feature type="transmembrane region" description="Helical" evidence="1">
    <location>
        <begin position="408"/>
        <end position="430"/>
    </location>
</feature>
<organism evidence="2 4">
    <name type="scientific">Didymodactylos carnosus</name>
    <dbReference type="NCBI Taxonomy" id="1234261"/>
    <lineage>
        <taxon>Eukaryota</taxon>
        <taxon>Metazoa</taxon>
        <taxon>Spiralia</taxon>
        <taxon>Gnathifera</taxon>
        <taxon>Rotifera</taxon>
        <taxon>Eurotatoria</taxon>
        <taxon>Bdelloidea</taxon>
        <taxon>Philodinida</taxon>
        <taxon>Philodinidae</taxon>
        <taxon>Didymodactylos</taxon>
    </lineage>
</organism>
<proteinExistence type="predicted"/>
<feature type="non-terminal residue" evidence="2">
    <location>
        <position position="438"/>
    </location>
</feature>
<evidence type="ECO:0000256" key="1">
    <source>
        <dbReference type="SAM" id="Phobius"/>
    </source>
</evidence>
<gene>
    <name evidence="2" type="ORF">OVA965_LOCUS28749</name>
    <name evidence="3" type="ORF">TMI583_LOCUS29510</name>
</gene>
<dbReference type="AlphaFoldDB" id="A0A8S2EYJ0"/>
<reference evidence="2" key="1">
    <citation type="submission" date="2021-02" db="EMBL/GenBank/DDBJ databases">
        <authorList>
            <person name="Nowell W R."/>
        </authorList>
    </citation>
    <scope>NUCLEOTIDE SEQUENCE</scope>
</reference>
<feature type="non-terminal residue" evidence="2">
    <location>
        <position position="1"/>
    </location>
</feature>
<evidence type="ECO:0000313" key="4">
    <source>
        <dbReference type="Proteomes" id="UP000677228"/>
    </source>
</evidence>
<evidence type="ECO:0000313" key="2">
    <source>
        <dbReference type="EMBL" id="CAF1305697.1"/>
    </source>
</evidence>
<sequence length="438" mass="50945">EPLLVCFLLKKDYLPFVVLSSGQRLHNLYVLMKQKIKQFNIFESKIPSTDEHDIRNTILSTRLFIVTLTVAVIVLVFYTSLIDQTRIVIIKSPTFEQYATLYEKYSETLTCPCTQISIPYEKFIHLSPIYHQVCSSQFITDKWFKYINDSRPGGLIYTNDFRWLGLFQFQILENFCQLSSKTIDDELLIFYSQTTHLSQTATIASNITFQLQSQALIEQFQSTTKNNFLRLLQLIQDITQANKLISGLNTNYAIWAYNYTEFLFTTFVTQEYNMPANCICQVTYKCFQLSSVTSFRDYLPGFLNGCFLLSSLLQSTLECWYNQTCLKQLIYEMNVSTTTTTTNFTILDSSRNNQYKPNTTIITIVNELMVEQWNSSISYEKYYHECDPVACQYSFVEKFDVAYTINTIIRLIGGFTTILSLLIPNLINLIRKKKTLKT</sequence>
<dbReference type="EMBL" id="CAJOBA010041374">
    <property type="protein sequence ID" value="CAF4112857.1"/>
    <property type="molecule type" value="Genomic_DNA"/>
</dbReference>
<keyword evidence="1" id="KW-1133">Transmembrane helix</keyword>
<comment type="caution">
    <text evidence="2">The sequence shown here is derived from an EMBL/GenBank/DDBJ whole genome shotgun (WGS) entry which is preliminary data.</text>
</comment>
<evidence type="ECO:0000313" key="3">
    <source>
        <dbReference type="EMBL" id="CAF4112857.1"/>
    </source>
</evidence>
<protein>
    <submittedName>
        <fullName evidence="2">Uncharacterized protein</fullName>
    </submittedName>
</protein>